<feature type="compositionally biased region" description="Gly residues" evidence="4">
    <location>
        <begin position="343"/>
        <end position="353"/>
    </location>
</feature>
<dbReference type="EMBL" id="AOSK01000041">
    <property type="protein sequence ID" value="EYD76621.1"/>
    <property type="molecule type" value="Genomic_DNA"/>
</dbReference>
<dbReference type="STRING" id="442562.Rumeso_01579"/>
<evidence type="ECO:0000256" key="2">
    <source>
        <dbReference type="ARBA" id="ARBA00022676"/>
    </source>
</evidence>
<comment type="similarity">
    <text evidence="1">Belongs to the glycosyltransferase 2 family.</text>
</comment>
<keyword evidence="2" id="KW-0328">Glycosyltransferase</keyword>
<dbReference type="SUPFAM" id="SSF53448">
    <property type="entry name" value="Nucleotide-diphospho-sugar transferases"/>
    <property type="match status" value="1"/>
</dbReference>
<dbReference type="HOGENOM" id="CLU_574755_0_0_5"/>
<feature type="compositionally biased region" description="Basic residues" evidence="4">
    <location>
        <begin position="302"/>
        <end position="319"/>
    </location>
</feature>
<comment type="caution">
    <text evidence="6">The sequence shown here is derived from an EMBL/GenBank/DDBJ whole genome shotgun (WGS) entry which is preliminary data.</text>
</comment>
<dbReference type="InterPro" id="IPR029044">
    <property type="entry name" value="Nucleotide-diphossugar_trans"/>
</dbReference>
<dbReference type="PANTHER" id="PTHR43685">
    <property type="entry name" value="GLYCOSYLTRANSFERASE"/>
    <property type="match status" value="1"/>
</dbReference>
<dbReference type="Pfam" id="PF00535">
    <property type="entry name" value="Glycos_transf_2"/>
    <property type="match status" value="1"/>
</dbReference>
<name>A0A017HQH6_9RHOB</name>
<sequence>MPTDGKYWLAPTGWARAALDPTLPQGPWPKPTGAQEGQAGQMTVTDEDIATTRGSRAFDREWYCRQYPDVELSGIEPARHFARYGTLLGRSPSAQLPRKDYELEFPAAVGTNLVLHFEAIGRHLGYDIVRGCLPQDAFAGPGLVFADVARRPLVTVVMTAFNSEATVAAALGSLLTQSLKDIEVLVVDDKSTDRTADVVTGIAERDGRVRLIRLHANRGAYWARNLALFEARAPFIALSDSDDVSLPGRLEAQHAALSGSPYAAGLPCRSPAREPEGDHGPPPWSGAEPGLHDDDGPEGALRHRRVLRFRQDRGRRRIPRSHDAHADRGAVAPPAPAPVPGHGATGAAGGRGQGRGRRADRGTPGLRASLPGLASPARGSPPGVPPEEPELPGARDRRPRLRGWRTDHGLHGDLPAAPCHPGSRGGADRAAGGPVPDPSEQLRVGARLPAAREDPRHALAGAWRPSGQRQVPEHA</sequence>
<protein>
    <recommendedName>
        <fullName evidence="5">Glycosyltransferase 2-like domain-containing protein</fullName>
    </recommendedName>
</protein>
<organism evidence="6 7">
    <name type="scientific">Rubellimicrobium mesophilum DSM 19309</name>
    <dbReference type="NCBI Taxonomy" id="442562"/>
    <lineage>
        <taxon>Bacteria</taxon>
        <taxon>Pseudomonadati</taxon>
        <taxon>Pseudomonadota</taxon>
        <taxon>Alphaproteobacteria</taxon>
        <taxon>Rhodobacterales</taxon>
        <taxon>Roseobacteraceae</taxon>
        <taxon>Rubellimicrobium</taxon>
    </lineage>
</organism>
<dbReference type="Proteomes" id="UP000019666">
    <property type="component" value="Unassembled WGS sequence"/>
</dbReference>
<dbReference type="CDD" id="cd00761">
    <property type="entry name" value="Glyco_tranf_GTA_type"/>
    <property type="match status" value="1"/>
</dbReference>
<evidence type="ECO:0000256" key="1">
    <source>
        <dbReference type="ARBA" id="ARBA00006739"/>
    </source>
</evidence>
<dbReference type="GO" id="GO:0016757">
    <property type="term" value="F:glycosyltransferase activity"/>
    <property type="evidence" value="ECO:0007669"/>
    <property type="project" value="UniProtKB-KW"/>
</dbReference>
<evidence type="ECO:0000313" key="6">
    <source>
        <dbReference type="EMBL" id="EYD76621.1"/>
    </source>
</evidence>
<feature type="domain" description="Glycosyltransferase 2-like" evidence="5">
    <location>
        <begin position="155"/>
        <end position="262"/>
    </location>
</feature>
<proteinExistence type="inferred from homology"/>
<dbReference type="PANTHER" id="PTHR43685:SF5">
    <property type="entry name" value="GLYCOSYLTRANSFERASE EPSE-RELATED"/>
    <property type="match status" value="1"/>
</dbReference>
<keyword evidence="7" id="KW-1185">Reference proteome</keyword>
<evidence type="ECO:0000259" key="5">
    <source>
        <dbReference type="Pfam" id="PF00535"/>
    </source>
</evidence>
<keyword evidence="3" id="KW-0808">Transferase</keyword>
<accession>A0A017HQH6</accession>
<dbReference type="InterPro" id="IPR001173">
    <property type="entry name" value="Glyco_trans_2-like"/>
</dbReference>
<evidence type="ECO:0000313" key="7">
    <source>
        <dbReference type="Proteomes" id="UP000019666"/>
    </source>
</evidence>
<gene>
    <name evidence="6" type="ORF">Rumeso_01579</name>
</gene>
<dbReference type="AlphaFoldDB" id="A0A017HQH6"/>
<feature type="region of interest" description="Disordered" evidence="4">
    <location>
        <begin position="260"/>
        <end position="475"/>
    </location>
</feature>
<feature type="region of interest" description="Disordered" evidence="4">
    <location>
        <begin position="20"/>
        <end position="40"/>
    </location>
</feature>
<evidence type="ECO:0000256" key="3">
    <source>
        <dbReference type="ARBA" id="ARBA00022679"/>
    </source>
</evidence>
<evidence type="ECO:0000256" key="4">
    <source>
        <dbReference type="SAM" id="MobiDB-lite"/>
    </source>
</evidence>
<reference evidence="6 7" key="1">
    <citation type="submission" date="2013-02" db="EMBL/GenBank/DDBJ databases">
        <authorList>
            <person name="Fiebig A."/>
            <person name="Goeker M."/>
            <person name="Klenk H.-P.P."/>
        </authorList>
    </citation>
    <scope>NUCLEOTIDE SEQUENCE [LARGE SCALE GENOMIC DNA]</scope>
    <source>
        <strain evidence="6 7">DSM 19309</strain>
    </source>
</reference>
<dbReference type="Gene3D" id="3.90.550.10">
    <property type="entry name" value="Spore Coat Polysaccharide Biosynthesis Protein SpsA, Chain A"/>
    <property type="match status" value="1"/>
</dbReference>
<dbReference type="OrthoDB" id="7527830at2"/>
<dbReference type="InterPro" id="IPR050834">
    <property type="entry name" value="Glycosyltransf_2"/>
</dbReference>